<evidence type="ECO:0000313" key="2">
    <source>
        <dbReference type="EMBL" id="PWA26954.1"/>
    </source>
</evidence>
<protein>
    <submittedName>
        <fullName evidence="2">Uncharacterized protein</fullName>
    </submittedName>
</protein>
<dbReference type="EMBL" id="NHOQ01001156">
    <property type="protein sequence ID" value="PWA26954.1"/>
    <property type="molecule type" value="Genomic_DNA"/>
</dbReference>
<dbReference type="Proteomes" id="UP000250572">
    <property type="component" value="Unassembled WGS sequence"/>
</dbReference>
<keyword evidence="1" id="KW-0732">Signal</keyword>
<evidence type="ECO:0000313" key="3">
    <source>
        <dbReference type="Proteomes" id="UP000250572"/>
    </source>
</evidence>
<accession>A0A315VTU5</accession>
<gene>
    <name evidence="2" type="ORF">CCH79_00000687</name>
</gene>
<feature type="signal peptide" evidence="1">
    <location>
        <begin position="1"/>
        <end position="19"/>
    </location>
</feature>
<proteinExistence type="predicted"/>
<name>A0A315VTU5_GAMAF</name>
<organism evidence="2 3">
    <name type="scientific">Gambusia affinis</name>
    <name type="common">Western mosquitofish</name>
    <name type="synonym">Heterandria affinis</name>
    <dbReference type="NCBI Taxonomy" id="33528"/>
    <lineage>
        <taxon>Eukaryota</taxon>
        <taxon>Metazoa</taxon>
        <taxon>Chordata</taxon>
        <taxon>Craniata</taxon>
        <taxon>Vertebrata</taxon>
        <taxon>Euteleostomi</taxon>
        <taxon>Actinopterygii</taxon>
        <taxon>Neopterygii</taxon>
        <taxon>Teleostei</taxon>
        <taxon>Neoteleostei</taxon>
        <taxon>Acanthomorphata</taxon>
        <taxon>Ovalentaria</taxon>
        <taxon>Atherinomorphae</taxon>
        <taxon>Cyprinodontiformes</taxon>
        <taxon>Poeciliidae</taxon>
        <taxon>Poeciliinae</taxon>
        <taxon>Gambusia</taxon>
    </lineage>
</organism>
<keyword evidence="3" id="KW-1185">Reference proteome</keyword>
<feature type="chain" id="PRO_5016301106" evidence="1">
    <location>
        <begin position="20"/>
        <end position="190"/>
    </location>
</feature>
<comment type="caution">
    <text evidence="2">The sequence shown here is derived from an EMBL/GenBank/DDBJ whole genome shotgun (WGS) entry which is preliminary data.</text>
</comment>
<sequence>MYNCLLLFLLRFIGLHAEARLTSETQAALLAAEEAGLQKLDTEILTVGMCSLFMMLLLLMMMSWTEQGSSSGGRDGEVDKEDTNALCCSPLPASHTHSNSSRVHFNKIENCVGTINIFEGTATARMEKPQQNLSRFPVTDISNSVRASAGAAAVLSVSRWRQNTSEGDALSHHGVHTKRPCQKRNVAVYP</sequence>
<reference evidence="2 3" key="1">
    <citation type="journal article" date="2018" name="G3 (Bethesda)">
        <title>A High-Quality Reference Genome for the Invasive Mosquitofish Gambusia affinis Using a Chicago Library.</title>
        <authorList>
            <person name="Hoffberg S.L."/>
            <person name="Troendle N.J."/>
            <person name="Glenn T.C."/>
            <person name="Mahmud O."/>
            <person name="Louha S."/>
            <person name="Chalopin D."/>
            <person name="Bennetzen J.L."/>
            <person name="Mauricio R."/>
        </authorList>
    </citation>
    <scope>NUCLEOTIDE SEQUENCE [LARGE SCALE GENOMIC DNA]</scope>
    <source>
        <strain evidence="2">NE01/NJP1002.9</strain>
        <tissue evidence="2">Muscle</tissue>
    </source>
</reference>
<dbReference type="AlphaFoldDB" id="A0A315VTU5"/>
<evidence type="ECO:0000256" key="1">
    <source>
        <dbReference type="SAM" id="SignalP"/>
    </source>
</evidence>